<dbReference type="InterPro" id="IPR036638">
    <property type="entry name" value="HLH_DNA-bd_sf"/>
</dbReference>
<protein>
    <submittedName>
        <fullName evidence="4">Protein cycle-like</fullName>
    </submittedName>
</protein>
<feature type="compositionally biased region" description="Basic and acidic residues" evidence="2">
    <location>
        <begin position="16"/>
        <end position="25"/>
    </location>
</feature>
<dbReference type="Pfam" id="PF00010">
    <property type="entry name" value="HLH"/>
    <property type="match status" value="1"/>
</dbReference>
<dbReference type="GO" id="GO:1990513">
    <property type="term" value="C:CLOCK-BMAL transcription complex"/>
    <property type="evidence" value="ECO:0007669"/>
    <property type="project" value="TreeGrafter"/>
</dbReference>
<dbReference type="SUPFAM" id="SSF47459">
    <property type="entry name" value="HLH, helix-loop-helix DNA-binding domain"/>
    <property type="match status" value="1"/>
</dbReference>
<dbReference type="PROSITE" id="PS50888">
    <property type="entry name" value="BHLH"/>
    <property type="match status" value="1"/>
</dbReference>
<dbReference type="InParanoid" id="A0A6P7GZ94"/>
<dbReference type="PANTHER" id="PTHR46055:SF3">
    <property type="entry name" value="CIRCADIAN LOCOMOTER OUTPUT CYCLES PROTEIN KAPUT"/>
    <property type="match status" value="1"/>
</dbReference>
<dbReference type="GO" id="GO:0000981">
    <property type="term" value="F:DNA-binding transcription factor activity, RNA polymerase II-specific"/>
    <property type="evidence" value="ECO:0007669"/>
    <property type="project" value="InterPro"/>
</dbReference>
<dbReference type="PANTHER" id="PTHR46055">
    <property type="entry name" value="CIRCADIAN LOCOMOTER OUTPUT CYCLES PROTEIN KAPUT"/>
    <property type="match status" value="1"/>
</dbReference>
<dbReference type="GO" id="GO:0000978">
    <property type="term" value="F:RNA polymerase II cis-regulatory region sequence-specific DNA binding"/>
    <property type="evidence" value="ECO:0007669"/>
    <property type="project" value="TreeGrafter"/>
</dbReference>
<feature type="domain" description="BHLH" evidence="3">
    <location>
        <begin position="10"/>
        <end position="60"/>
    </location>
</feature>
<dbReference type="GO" id="GO:0032922">
    <property type="term" value="P:circadian regulation of gene expression"/>
    <property type="evidence" value="ECO:0007669"/>
    <property type="project" value="InterPro"/>
</dbReference>
<dbReference type="RefSeq" id="XP_028150758.1">
    <property type="nucleotide sequence ID" value="XM_028294957.1"/>
</dbReference>
<organism evidence="4">
    <name type="scientific">Diabrotica virgifera virgifera</name>
    <name type="common">western corn rootworm</name>
    <dbReference type="NCBI Taxonomy" id="50390"/>
    <lineage>
        <taxon>Eukaryota</taxon>
        <taxon>Metazoa</taxon>
        <taxon>Ecdysozoa</taxon>
        <taxon>Arthropoda</taxon>
        <taxon>Hexapoda</taxon>
        <taxon>Insecta</taxon>
        <taxon>Pterygota</taxon>
        <taxon>Neoptera</taxon>
        <taxon>Endopterygota</taxon>
        <taxon>Coleoptera</taxon>
        <taxon>Polyphaga</taxon>
        <taxon>Cucujiformia</taxon>
        <taxon>Chrysomeloidea</taxon>
        <taxon>Chrysomelidae</taxon>
        <taxon>Galerucinae</taxon>
        <taxon>Diabroticina</taxon>
        <taxon>Diabroticites</taxon>
        <taxon>Diabrotica</taxon>
    </lineage>
</organism>
<evidence type="ECO:0000256" key="2">
    <source>
        <dbReference type="SAM" id="MobiDB-lite"/>
    </source>
</evidence>
<evidence type="ECO:0000259" key="3">
    <source>
        <dbReference type="PROSITE" id="PS50888"/>
    </source>
</evidence>
<sequence length="133" mass="15512">MDDDSDDKDSKRKSRNLSEKKRRDQFNMLVNELSSMVSTGSRKMDKSTVLKSTISFLKNHNGKKVCTGYHKNHARNNFNEKDSISKILSRFIREKKRCNDKRPVLTTPWLLSITSFSGKKKRSNDMWALLEIL</sequence>
<feature type="region of interest" description="Disordered" evidence="2">
    <location>
        <begin position="1"/>
        <end position="25"/>
    </location>
</feature>
<evidence type="ECO:0000313" key="4">
    <source>
        <dbReference type="RefSeq" id="XP_028150758.1"/>
    </source>
</evidence>
<dbReference type="InterPro" id="IPR047230">
    <property type="entry name" value="CLOCK-like"/>
</dbReference>
<name>A0A6P7GZ94_DIAVI</name>
<keyword evidence="1" id="KW-0539">Nucleus</keyword>
<proteinExistence type="predicted"/>
<dbReference type="InterPro" id="IPR011598">
    <property type="entry name" value="bHLH_dom"/>
</dbReference>
<dbReference type="GO" id="GO:0046983">
    <property type="term" value="F:protein dimerization activity"/>
    <property type="evidence" value="ECO:0007669"/>
    <property type="project" value="InterPro"/>
</dbReference>
<dbReference type="SMART" id="SM00353">
    <property type="entry name" value="HLH"/>
    <property type="match status" value="1"/>
</dbReference>
<reference evidence="4" key="1">
    <citation type="submission" date="2025-08" db="UniProtKB">
        <authorList>
            <consortium name="RefSeq"/>
        </authorList>
    </citation>
    <scope>IDENTIFICATION</scope>
    <source>
        <tissue evidence="4">Whole insect</tissue>
    </source>
</reference>
<accession>A0A6P7GZ94</accession>
<evidence type="ECO:0000256" key="1">
    <source>
        <dbReference type="ARBA" id="ARBA00023242"/>
    </source>
</evidence>
<gene>
    <name evidence="4" type="primary">LOC114344102</name>
</gene>
<dbReference type="Gene3D" id="4.10.280.10">
    <property type="entry name" value="Helix-loop-helix DNA-binding domain"/>
    <property type="match status" value="1"/>
</dbReference>
<dbReference type="AlphaFoldDB" id="A0A6P7GZ94"/>